<feature type="transmembrane region" description="Helical" evidence="1">
    <location>
        <begin position="309"/>
        <end position="329"/>
    </location>
</feature>
<reference evidence="2" key="1">
    <citation type="submission" date="2021-05" db="EMBL/GenBank/DDBJ databases">
        <authorList>
            <person name="Alioto T."/>
            <person name="Alioto T."/>
            <person name="Gomez Garrido J."/>
        </authorList>
    </citation>
    <scope>NUCLEOTIDE SEQUENCE</scope>
</reference>
<name>A0A8D8PW15_9HEMI</name>
<proteinExistence type="predicted"/>
<evidence type="ECO:0000256" key="1">
    <source>
        <dbReference type="SAM" id="Phobius"/>
    </source>
</evidence>
<keyword evidence="1" id="KW-1133">Transmembrane helix</keyword>
<dbReference type="EMBL" id="HBUF01034866">
    <property type="protein sequence ID" value="CAG6616135.1"/>
    <property type="molecule type" value="Transcribed_RNA"/>
</dbReference>
<keyword evidence="1" id="KW-0812">Transmembrane</keyword>
<organism evidence="2">
    <name type="scientific">Cacopsylla melanoneura</name>
    <dbReference type="NCBI Taxonomy" id="428564"/>
    <lineage>
        <taxon>Eukaryota</taxon>
        <taxon>Metazoa</taxon>
        <taxon>Ecdysozoa</taxon>
        <taxon>Arthropoda</taxon>
        <taxon>Hexapoda</taxon>
        <taxon>Insecta</taxon>
        <taxon>Pterygota</taxon>
        <taxon>Neoptera</taxon>
        <taxon>Paraneoptera</taxon>
        <taxon>Hemiptera</taxon>
        <taxon>Sternorrhyncha</taxon>
        <taxon>Psylloidea</taxon>
        <taxon>Psyllidae</taxon>
        <taxon>Psyllinae</taxon>
        <taxon>Cacopsylla</taxon>
    </lineage>
</organism>
<protein>
    <submittedName>
        <fullName evidence="2">Uncharacterized protein</fullName>
    </submittedName>
</protein>
<sequence>MDLLGQIIHQWRGLVLLLGQVWYQWRLIARYAVATARFNARPLPVVVQSDLNSFTRLVSLRQSVYDVDGVSTVRIETVCSAVHNVFVGLRCGRTGGLRAGNIWHEEGGAALVQYLLTVLVGHRVHGRSRHQWGRLRVLDRGATVSTLGHLRHVLGHRLSRLRRRAEDIRIDIPGGGRSGRRRLAGGRRRRETRRELGNLVQVEVVEDGRGRSGVGRRVQLGGRYCRGFHVGACVICNVIHYYSFSFCCTMSSVIQQYIAVRFVVDVVLTAFDYAREVDDGLVIGFRISCCHDGHLILFVDNGCRGGSGVVGFVVVIVDLLLVLLFTFLLTTSSYHIVKKGTIKRGVDTIRGGGWVTLL</sequence>
<accession>A0A8D8PW15</accession>
<keyword evidence="1" id="KW-0472">Membrane</keyword>
<dbReference type="AlphaFoldDB" id="A0A8D8PW15"/>
<evidence type="ECO:0000313" key="2">
    <source>
        <dbReference type="EMBL" id="CAG6616135.1"/>
    </source>
</evidence>